<name>A0ABN0RJV3_9FLAO</name>
<accession>A0ABN0RJV3</accession>
<comment type="caution">
    <text evidence="1">The sequence shown here is derived from an EMBL/GenBank/DDBJ whole genome shotgun (WGS) entry which is preliminary data.</text>
</comment>
<dbReference type="EMBL" id="ARZX01000031">
    <property type="protein sequence ID" value="EWH10814.1"/>
    <property type="molecule type" value="Genomic_DNA"/>
</dbReference>
<organism evidence="1 2">
    <name type="scientific">Cellulophaga geojensis KL-A</name>
    <dbReference type="NCBI Taxonomy" id="1328323"/>
    <lineage>
        <taxon>Bacteria</taxon>
        <taxon>Pseudomonadati</taxon>
        <taxon>Bacteroidota</taxon>
        <taxon>Flavobacteriia</taxon>
        <taxon>Flavobacteriales</taxon>
        <taxon>Flavobacteriaceae</taxon>
        <taxon>Cellulophaga</taxon>
    </lineage>
</organism>
<evidence type="ECO:0008006" key="3">
    <source>
        <dbReference type="Google" id="ProtNLM"/>
    </source>
</evidence>
<evidence type="ECO:0000313" key="2">
    <source>
        <dbReference type="Proteomes" id="UP000019275"/>
    </source>
</evidence>
<protein>
    <recommendedName>
        <fullName evidence="3">Tissue inhibitor of metalloproteinase</fullName>
    </recommendedName>
</protein>
<dbReference type="InterPro" id="IPR008993">
    <property type="entry name" value="TIMP-like_OB-fold"/>
</dbReference>
<reference evidence="1 2" key="1">
    <citation type="journal article" date="2014" name="Genome Announc.">
        <title>Draft Genome Sequence of the Carrageenan-Degrading Bacterium Cellulophaga sp. Strain KL-A, Isolated from Decaying Marine Algae.</title>
        <authorList>
            <person name="Shan D."/>
            <person name="Ying J."/>
            <person name="Li X."/>
            <person name="Gao Z."/>
            <person name="Wei G."/>
            <person name="Shao Z."/>
        </authorList>
    </citation>
    <scope>NUCLEOTIDE SEQUENCE [LARGE SCALE GENOMIC DNA]</scope>
    <source>
        <strain evidence="1 2">KL-A</strain>
    </source>
</reference>
<sequence>MNIHRFLLTLFILTTVNVFACECSYIKSVEKEFKNVDYVLTGKVISIEFLQIVKVDKRKSTIKTSKTLDKLDVFKGSVWSKITLETIEVFKGKRRKKNQVIYTGTSGGDCSFYFKKGEEYLIYAFKDSWETKELRESKRKYKNIIYTNTCTRTKIIDNKEIANIKLINN</sequence>
<proteinExistence type="predicted"/>
<dbReference type="Proteomes" id="UP000019275">
    <property type="component" value="Unassembled WGS sequence"/>
</dbReference>
<gene>
    <name evidence="1" type="ORF">KLA_16357</name>
</gene>
<keyword evidence="2" id="KW-1185">Reference proteome</keyword>
<dbReference type="SUPFAM" id="SSF50242">
    <property type="entry name" value="TIMP-like"/>
    <property type="match status" value="1"/>
</dbReference>
<evidence type="ECO:0000313" key="1">
    <source>
        <dbReference type="EMBL" id="EWH10814.1"/>
    </source>
</evidence>
<dbReference type="Gene3D" id="2.40.50.120">
    <property type="match status" value="1"/>
</dbReference>
<dbReference type="RefSeq" id="WP_034647065.1">
    <property type="nucleotide sequence ID" value="NZ_ARZX01000031.1"/>
</dbReference>